<sequence>MLPLDVKRVKSHMRVSHNLDDGDIKEYLEFAKHDVIEAVFDSRDVSLNKTELEKDPSFRKAAIMLTSYYYENRLAMQEVSKSGGVQESPMSVTHAIQILRAHRDRYLK</sequence>
<dbReference type="Pfam" id="PF05135">
    <property type="entry name" value="Phage_connect_1"/>
    <property type="match status" value="1"/>
</dbReference>
<dbReference type="OrthoDB" id="2408643at2"/>
<dbReference type="Proteomes" id="UP000287296">
    <property type="component" value="Unassembled WGS sequence"/>
</dbReference>
<dbReference type="RefSeq" id="WP_120119091.1">
    <property type="nucleotide sequence ID" value="NZ_QYTW02000009.1"/>
</dbReference>
<dbReference type="InterPro" id="IPR006450">
    <property type="entry name" value="Phage_HK97_gp6-like"/>
</dbReference>
<dbReference type="NCBIfam" id="TIGR01560">
    <property type="entry name" value="put_DNA_pack"/>
    <property type="match status" value="1"/>
</dbReference>
<evidence type="ECO:0000313" key="1">
    <source>
        <dbReference type="EMBL" id="RST59708.1"/>
    </source>
</evidence>
<gene>
    <name evidence="1" type="ORF">D5F11_011440</name>
</gene>
<organism evidence="1 2">
    <name type="scientific">Siminovitchia terrae</name>
    <name type="common">Bacillus terrae</name>
    <dbReference type="NCBI Taxonomy" id="1914933"/>
    <lineage>
        <taxon>Bacteria</taxon>
        <taxon>Bacillati</taxon>
        <taxon>Bacillota</taxon>
        <taxon>Bacilli</taxon>
        <taxon>Bacillales</taxon>
        <taxon>Bacillaceae</taxon>
        <taxon>Siminovitchia</taxon>
    </lineage>
</organism>
<accession>A0A429X8D6</accession>
<protein>
    <submittedName>
        <fullName evidence="1">Phage gp6-like head-tail connector protein</fullName>
    </submittedName>
</protein>
<dbReference type="Gene3D" id="1.10.3230.30">
    <property type="entry name" value="Phage gp6-like head-tail connector protein"/>
    <property type="match status" value="1"/>
</dbReference>
<comment type="caution">
    <text evidence="1">The sequence shown here is derived from an EMBL/GenBank/DDBJ whole genome shotgun (WGS) entry which is preliminary data.</text>
</comment>
<proteinExistence type="predicted"/>
<reference evidence="1 2" key="1">
    <citation type="submission" date="2018-12" db="EMBL/GenBank/DDBJ databases">
        <authorList>
            <person name="Sun L."/>
            <person name="Chen Z."/>
        </authorList>
    </citation>
    <scope>NUCLEOTIDE SEQUENCE [LARGE SCALE GENOMIC DNA]</scope>
    <source>
        <strain evidence="1 2">LMG 29736</strain>
    </source>
</reference>
<evidence type="ECO:0000313" key="2">
    <source>
        <dbReference type="Proteomes" id="UP000287296"/>
    </source>
</evidence>
<dbReference type="AlphaFoldDB" id="A0A429X8D6"/>
<dbReference type="EMBL" id="QYTW02000009">
    <property type="protein sequence ID" value="RST59708.1"/>
    <property type="molecule type" value="Genomic_DNA"/>
</dbReference>
<dbReference type="CDD" id="cd08054">
    <property type="entry name" value="gp6"/>
    <property type="match status" value="1"/>
</dbReference>
<dbReference type="InterPro" id="IPR021146">
    <property type="entry name" value="Phage_gp6-like_head-tail"/>
</dbReference>
<name>A0A429X8D6_SIMTE</name>